<dbReference type="Proteomes" id="UP000053864">
    <property type="component" value="Unassembled WGS sequence"/>
</dbReference>
<protein>
    <submittedName>
        <fullName evidence="1">Uncharacterized protein</fullName>
    </submittedName>
</protein>
<name>W2HR06_PHYNI</name>
<proteinExistence type="predicted"/>
<evidence type="ECO:0000313" key="1">
    <source>
        <dbReference type="EMBL" id="ETL24281.1"/>
    </source>
</evidence>
<dbReference type="AlphaFoldDB" id="W2HR06"/>
<sequence>MPEKGIQTVLTGSDLRRSGLIALRGCRLSTLRRLLEIPILCRYPILQAAKLSCMGCDRSIGHPQATLIIVTQGTKPAELMLDRGLEASYLGLSSFVGT</sequence>
<reference evidence="1" key="1">
    <citation type="submission" date="2013-11" db="EMBL/GenBank/DDBJ databases">
        <title>The Genome Sequence of Phytophthora parasitica CJ05E6.</title>
        <authorList>
            <consortium name="The Broad Institute Genomics Platform"/>
            <person name="Russ C."/>
            <person name="Tyler B."/>
            <person name="Panabieres F."/>
            <person name="Shan W."/>
            <person name="Tripathy S."/>
            <person name="Grunwald N."/>
            <person name="Machado M."/>
            <person name="Johnson C.S."/>
            <person name="Arredondo F."/>
            <person name="Hong C."/>
            <person name="Coffey M."/>
            <person name="Young S.K."/>
            <person name="Zeng Q."/>
            <person name="Gargeya S."/>
            <person name="Fitzgerald M."/>
            <person name="Abouelleil A."/>
            <person name="Alvarado L."/>
            <person name="Chapman S.B."/>
            <person name="Gainer-Dewar J."/>
            <person name="Goldberg J."/>
            <person name="Griggs A."/>
            <person name="Gujja S."/>
            <person name="Hansen M."/>
            <person name="Howarth C."/>
            <person name="Imamovic A."/>
            <person name="Ireland A."/>
            <person name="Larimer J."/>
            <person name="McCowan C."/>
            <person name="Murphy C."/>
            <person name="Pearson M."/>
            <person name="Poon T.W."/>
            <person name="Priest M."/>
            <person name="Roberts A."/>
            <person name="Saif S."/>
            <person name="Shea T."/>
            <person name="Sykes S."/>
            <person name="Wortman J."/>
            <person name="Nusbaum C."/>
            <person name="Birren B."/>
        </authorList>
    </citation>
    <scope>NUCLEOTIDE SEQUENCE [LARGE SCALE GENOMIC DNA]</scope>
    <source>
        <strain evidence="1">CJ05E6</strain>
    </source>
</reference>
<organism evidence="1">
    <name type="scientific">Phytophthora nicotianae</name>
    <name type="common">Potato buckeye rot agent</name>
    <name type="synonym">Phytophthora parasitica</name>
    <dbReference type="NCBI Taxonomy" id="4792"/>
    <lineage>
        <taxon>Eukaryota</taxon>
        <taxon>Sar</taxon>
        <taxon>Stramenopiles</taxon>
        <taxon>Oomycota</taxon>
        <taxon>Peronosporomycetes</taxon>
        <taxon>Peronosporales</taxon>
        <taxon>Peronosporaceae</taxon>
        <taxon>Phytophthora</taxon>
    </lineage>
</organism>
<dbReference type="EMBL" id="KI676918">
    <property type="protein sequence ID" value="ETL24281.1"/>
    <property type="molecule type" value="Genomic_DNA"/>
</dbReference>
<accession>W2HR06</accession>
<gene>
    <name evidence="1" type="ORF">L916_21706</name>
</gene>